<name>A0A381NVX2_9ZZZZ</name>
<dbReference type="InterPro" id="IPR002925">
    <property type="entry name" value="Dienelactn_hydro"/>
</dbReference>
<accession>A0A381NVX2</accession>
<gene>
    <name evidence="2" type="ORF">METZ01_LOCUS11619</name>
</gene>
<dbReference type="SUPFAM" id="SSF53474">
    <property type="entry name" value="alpha/beta-Hydrolases"/>
    <property type="match status" value="1"/>
</dbReference>
<evidence type="ECO:0000259" key="1">
    <source>
        <dbReference type="Pfam" id="PF01738"/>
    </source>
</evidence>
<dbReference type="Pfam" id="PF01738">
    <property type="entry name" value="DLH"/>
    <property type="match status" value="1"/>
</dbReference>
<proteinExistence type="predicted"/>
<dbReference type="GO" id="GO:0016787">
    <property type="term" value="F:hydrolase activity"/>
    <property type="evidence" value="ECO:0007669"/>
    <property type="project" value="InterPro"/>
</dbReference>
<evidence type="ECO:0000313" key="2">
    <source>
        <dbReference type="EMBL" id="SUZ58765.1"/>
    </source>
</evidence>
<protein>
    <recommendedName>
        <fullName evidence="1">Dienelactone hydrolase domain-containing protein</fullName>
    </recommendedName>
</protein>
<dbReference type="Gene3D" id="3.40.50.1820">
    <property type="entry name" value="alpha/beta hydrolase"/>
    <property type="match status" value="1"/>
</dbReference>
<dbReference type="AlphaFoldDB" id="A0A381NVX2"/>
<dbReference type="EMBL" id="UINC01000640">
    <property type="protein sequence ID" value="SUZ58765.1"/>
    <property type="molecule type" value="Genomic_DNA"/>
</dbReference>
<dbReference type="PANTHER" id="PTHR22946:SF0">
    <property type="entry name" value="DIENELACTONE HYDROLASE DOMAIN-CONTAINING PROTEIN"/>
    <property type="match status" value="1"/>
</dbReference>
<sequence length="239" mass="26257">MTIQTQQIQYEDNGVILEGHAAWDDISNDPKPGVLVSHAWGGRTDFEDEKAQKLAEQGYVGFALDLYGQGIVGSDPTENAALMQPFLDDRKLLQKRMILAVNQLKKLEQTNQDQLAAIGFCFGGLAVLDLARIGAPISGAVSFHGLLGPPNNTCENKITAKILLQHGWLDPLATPEQVLEFAKEMSKMDADWQLNAYGGAMHAFTKPNANDPSNGMVYDKVAEKRSWESMSSFLDEIFS</sequence>
<dbReference type="InterPro" id="IPR050261">
    <property type="entry name" value="FrsA_esterase"/>
</dbReference>
<dbReference type="PANTHER" id="PTHR22946">
    <property type="entry name" value="DIENELACTONE HYDROLASE DOMAIN-CONTAINING PROTEIN-RELATED"/>
    <property type="match status" value="1"/>
</dbReference>
<feature type="domain" description="Dienelactone hydrolase" evidence="1">
    <location>
        <begin position="29"/>
        <end position="237"/>
    </location>
</feature>
<organism evidence="2">
    <name type="scientific">marine metagenome</name>
    <dbReference type="NCBI Taxonomy" id="408172"/>
    <lineage>
        <taxon>unclassified sequences</taxon>
        <taxon>metagenomes</taxon>
        <taxon>ecological metagenomes</taxon>
    </lineage>
</organism>
<reference evidence="2" key="1">
    <citation type="submission" date="2018-05" db="EMBL/GenBank/DDBJ databases">
        <authorList>
            <person name="Lanie J.A."/>
            <person name="Ng W.-L."/>
            <person name="Kazmierczak K.M."/>
            <person name="Andrzejewski T.M."/>
            <person name="Davidsen T.M."/>
            <person name="Wayne K.J."/>
            <person name="Tettelin H."/>
            <person name="Glass J.I."/>
            <person name="Rusch D."/>
            <person name="Podicherti R."/>
            <person name="Tsui H.-C.T."/>
            <person name="Winkler M.E."/>
        </authorList>
    </citation>
    <scope>NUCLEOTIDE SEQUENCE</scope>
</reference>
<dbReference type="InterPro" id="IPR029058">
    <property type="entry name" value="AB_hydrolase_fold"/>
</dbReference>